<feature type="transmembrane region" description="Helical" evidence="3">
    <location>
        <begin position="109"/>
        <end position="131"/>
    </location>
</feature>
<dbReference type="EMBL" id="JAUSUD010000025">
    <property type="protein sequence ID" value="MDQ0232822.1"/>
    <property type="molecule type" value="Genomic_DNA"/>
</dbReference>
<accession>A0ABT9ZM00</accession>
<sequence length="344" mass="37563">MDKQTTNSIKVKINGKDRPTQEKTAHEHISISSWDEKLEARKEIASAKQPNDDEFPWILPDENTVFEEDPKVVIPNKKKKTFSNQSVTPFHYPVKSKKGTTGGYPLRKIVSIFVLAISLGVVFGFVALNFLSNKDMPNAEPVNGTIQDGDVAPVATDKEDEKKADTEKANVPATTNVTLSLYVVQGGIFSTVEAADKVTSNISNNGFAATAIETDGKFTVYAGVGQQKSETTALADIYKQQNLSEIEFWGGKNITLQIATTSGGEKWVNAIQTLASLSAQAANNATVGEEKLSTLETEINKIEAKSDDEKKAMTLLKEAVKEVKNKQGWKAQQQLLEVIKSLKA</sequence>
<reference evidence="5 6" key="1">
    <citation type="submission" date="2023-07" db="EMBL/GenBank/DDBJ databases">
        <title>Genomic Encyclopedia of Type Strains, Phase IV (KMG-IV): sequencing the most valuable type-strain genomes for metagenomic binning, comparative biology and taxonomic classification.</title>
        <authorList>
            <person name="Goeker M."/>
        </authorList>
    </citation>
    <scope>NUCLEOTIDE SEQUENCE [LARGE SCALE GENOMIC DNA]</scope>
    <source>
        <strain evidence="5 6">DSM 29005</strain>
    </source>
</reference>
<proteinExistence type="predicted"/>
<feature type="compositionally biased region" description="Basic and acidic residues" evidence="2">
    <location>
        <begin position="156"/>
        <end position="168"/>
    </location>
</feature>
<evidence type="ECO:0000256" key="1">
    <source>
        <dbReference type="SAM" id="Coils"/>
    </source>
</evidence>
<comment type="caution">
    <text evidence="5">The sequence shown here is derived from an EMBL/GenBank/DDBJ whole genome shotgun (WGS) entry which is preliminary data.</text>
</comment>
<keyword evidence="1" id="KW-0175">Coiled coil</keyword>
<protein>
    <submittedName>
        <fullName evidence="5">Stage II sporulation protein B</fullName>
    </submittedName>
</protein>
<evidence type="ECO:0000313" key="5">
    <source>
        <dbReference type="EMBL" id="MDQ0232822.1"/>
    </source>
</evidence>
<feature type="coiled-coil region" evidence="1">
    <location>
        <begin position="285"/>
        <end position="312"/>
    </location>
</feature>
<feature type="domain" description="SPOR" evidence="4">
    <location>
        <begin position="181"/>
        <end position="242"/>
    </location>
</feature>
<feature type="compositionally biased region" description="Basic and acidic residues" evidence="2">
    <location>
        <begin position="14"/>
        <end position="29"/>
    </location>
</feature>
<keyword evidence="3" id="KW-0472">Membrane</keyword>
<keyword evidence="3" id="KW-0812">Transmembrane</keyword>
<keyword evidence="3" id="KW-1133">Transmembrane helix</keyword>
<dbReference type="RefSeq" id="WP_307345292.1">
    <property type="nucleotide sequence ID" value="NZ_JAUSUD010000025.1"/>
</dbReference>
<organism evidence="5 6">
    <name type="scientific">Metabacillus malikii</name>
    <dbReference type="NCBI Taxonomy" id="1504265"/>
    <lineage>
        <taxon>Bacteria</taxon>
        <taxon>Bacillati</taxon>
        <taxon>Bacillota</taxon>
        <taxon>Bacilli</taxon>
        <taxon>Bacillales</taxon>
        <taxon>Bacillaceae</taxon>
        <taxon>Metabacillus</taxon>
    </lineage>
</organism>
<dbReference type="Gene3D" id="3.30.70.1070">
    <property type="entry name" value="Sporulation related repeat"/>
    <property type="match status" value="1"/>
</dbReference>
<evidence type="ECO:0000256" key="3">
    <source>
        <dbReference type="SAM" id="Phobius"/>
    </source>
</evidence>
<dbReference type="InterPro" id="IPR007730">
    <property type="entry name" value="SPOR-like_dom"/>
</dbReference>
<gene>
    <name evidence="5" type="ORF">J2S19_004144</name>
</gene>
<name>A0ABT9ZM00_9BACI</name>
<feature type="region of interest" description="Disordered" evidence="2">
    <location>
        <begin position="1"/>
        <end position="29"/>
    </location>
</feature>
<keyword evidence="6" id="KW-1185">Reference proteome</keyword>
<dbReference type="Proteomes" id="UP001234495">
    <property type="component" value="Unassembled WGS sequence"/>
</dbReference>
<dbReference type="SUPFAM" id="SSF110997">
    <property type="entry name" value="Sporulation related repeat"/>
    <property type="match status" value="1"/>
</dbReference>
<dbReference type="InterPro" id="IPR036680">
    <property type="entry name" value="SPOR-like_sf"/>
</dbReference>
<dbReference type="Pfam" id="PF05036">
    <property type="entry name" value="SPOR"/>
    <property type="match status" value="1"/>
</dbReference>
<evidence type="ECO:0000259" key="4">
    <source>
        <dbReference type="Pfam" id="PF05036"/>
    </source>
</evidence>
<evidence type="ECO:0000313" key="6">
    <source>
        <dbReference type="Proteomes" id="UP001234495"/>
    </source>
</evidence>
<feature type="region of interest" description="Disordered" evidence="2">
    <location>
        <begin position="141"/>
        <end position="168"/>
    </location>
</feature>
<evidence type="ECO:0000256" key="2">
    <source>
        <dbReference type="SAM" id="MobiDB-lite"/>
    </source>
</evidence>